<dbReference type="Gene3D" id="3.90.1150.10">
    <property type="entry name" value="Aspartate Aminotransferase, domain 1"/>
    <property type="match status" value="1"/>
</dbReference>
<dbReference type="PANTHER" id="PTHR46383">
    <property type="entry name" value="ASPARTATE AMINOTRANSFERASE"/>
    <property type="match status" value="1"/>
</dbReference>
<dbReference type="GO" id="GO:0030170">
    <property type="term" value="F:pyridoxal phosphate binding"/>
    <property type="evidence" value="ECO:0007669"/>
    <property type="project" value="InterPro"/>
</dbReference>
<dbReference type="FunFam" id="3.40.640.10:FF:000033">
    <property type="entry name" value="Aspartate aminotransferase"/>
    <property type="match status" value="1"/>
</dbReference>
<dbReference type="SUPFAM" id="SSF53383">
    <property type="entry name" value="PLP-dependent transferases"/>
    <property type="match status" value="1"/>
</dbReference>
<dbReference type="InterPro" id="IPR015422">
    <property type="entry name" value="PyrdxlP-dep_Trfase_small"/>
</dbReference>
<dbReference type="InterPro" id="IPR004839">
    <property type="entry name" value="Aminotransferase_I/II_large"/>
</dbReference>
<dbReference type="InterPro" id="IPR015424">
    <property type="entry name" value="PyrdxlP-dep_Trfase"/>
</dbReference>
<comment type="caution">
    <text evidence="8">The sequence shown here is derived from an EMBL/GenBank/DDBJ whole genome shotgun (WGS) entry which is preliminary data.</text>
</comment>
<evidence type="ECO:0000256" key="5">
    <source>
        <dbReference type="ARBA" id="ARBA00022898"/>
    </source>
</evidence>
<evidence type="ECO:0000256" key="3">
    <source>
        <dbReference type="ARBA" id="ARBA00022576"/>
    </source>
</evidence>
<dbReference type="CDD" id="cd00609">
    <property type="entry name" value="AAT_like"/>
    <property type="match status" value="1"/>
</dbReference>
<comment type="cofactor">
    <cofactor evidence="1 6">
        <name>pyridoxal 5'-phosphate</name>
        <dbReference type="ChEBI" id="CHEBI:597326"/>
    </cofactor>
</comment>
<keyword evidence="3 6" id="KW-0032">Aminotransferase</keyword>
<dbReference type="Gene3D" id="3.40.640.10">
    <property type="entry name" value="Type I PLP-dependent aspartate aminotransferase-like (Major domain)"/>
    <property type="match status" value="1"/>
</dbReference>
<gene>
    <name evidence="8" type="ORF">N5D93_28485</name>
</gene>
<dbReference type="EMBL" id="JAOCDZ010000029">
    <property type="protein sequence ID" value="MDH0739775.1"/>
    <property type="molecule type" value="Genomic_DNA"/>
</dbReference>
<dbReference type="PANTHER" id="PTHR46383:SF1">
    <property type="entry name" value="ASPARTATE AMINOTRANSFERASE"/>
    <property type="match status" value="1"/>
</dbReference>
<evidence type="ECO:0000256" key="2">
    <source>
        <dbReference type="ARBA" id="ARBA00007441"/>
    </source>
</evidence>
<dbReference type="RefSeq" id="WP_279997331.1">
    <property type="nucleotide sequence ID" value="NZ_JAOCDZ010000029.1"/>
</dbReference>
<dbReference type="AlphaFoldDB" id="A0AA42LUD7"/>
<dbReference type="Pfam" id="PF00155">
    <property type="entry name" value="Aminotran_1_2"/>
    <property type="match status" value="1"/>
</dbReference>
<dbReference type="GO" id="GO:0006520">
    <property type="term" value="P:amino acid metabolic process"/>
    <property type="evidence" value="ECO:0007669"/>
    <property type="project" value="InterPro"/>
</dbReference>
<feature type="domain" description="Aminotransferase class I/classII large" evidence="7">
    <location>
        <begin position="40"/>
        <end position="399"/>
    </location>
</feature>
<name>A0AA42LUD7_9BURK</name>
<keyword evidence="5" id="KW-0663">Pyridoxal phosphate</keyword>
<dbReference type="GO" id="GO:0008483">
    <property type="term" value="F:transaminase activity"/>
    <property type="evidence" value="ECO:0007669"/>
    <property type="project" value="UniProtKB-KW"/>
</dbReference>
<reference evidence="8" key="1">
    <citation type="submission" date="2022-09" db="EMBL/GenBank/DDBJ databases">
        <title>Intensive care unit water sources are persistently colonized with multi-drug resistant bacteria and are the site of extensive horizontal gene transfer of antibiotic resistance genes.</title>
        <authorList>
            <person name="Diorio-Toth L."/>
        </authorList>
    </citation>
    <scope>NUCLEOTIDE SEQUENCE</scope>
    <source>
        <strain evidence="8">GD03843</strain>
    </source>
</reference>
<evidence type="ECO:0000313" key="8">
    <source>
        <dbReference type="EMBL" id="MDH0739775.1"/>
    </source>
</evidence>
<dbReference type="EC" id="2.6.1.-" evidence="6"/>
<sequence>MTALNLFPDVLSRRARGAELSPIAAAGARAARLAAEGRSILVLTSGEPDFDTPAAIKDAAVAALELGHTKYTPTAGTAALRQAVARGFGSRSGLATDASNVIISNGGKQVIYLALNATLDEGDEVIVPAPYWPTFPDAVRINGGQPVVVQTRAEDGFKLTASALRQAITPRTKWLILNSPGNPSGAVYSVDELRALAAVLRDAPHVLVLWDEMYEEIWFNQKPTPLLRVAPELAGRTLVVNGVSKTYAMTGWRIGWGIGPQPLIQALEAVQSQVSSGPSSLGQAAALAALEGVADDFVQTARLAYARRARRVVDGLRAVPGLQAYAPQGAFFAWIGVAGLIGAVRPDGRRIAHDGDVVDWLLESEGVAVVRGAAYGLSPYLRLSFAASDAHIDQAVDRICRAVAALALAPAWEAAA</sequence>
<dbReference type="InterPro" id="IPR050596">
    <property type="entry name" value="AspAT/PAT-like"/>
</dbReference>
<comment type="similarity">
    <text evidence="2 6">Belongs to the class-I pyridoxal-phosphate-dependent aminotransferase family.</text>
</comment>
<evidence type="ECO:0000256" key="4">
    <source>
        <dbReference type="ARBA" id="ARBA00022679"/>
    </source>
</evidence>
<evidence type="ECO:0000313" key="9">
    <source>
        <dbReference type="Proteomes" id="UP001161094"/>
    </source>
</evidence>
<evidence type="ECO:0000256" key="6">
    <source>
        <dbReference type="RuleBase" id="RU000481"/>
    </source>
</evidence>
<keyword evidence="4 6" id="KW-0808">Transferase</keyword>
<dbReference type="PROSITE" id="PS00105">
    <property type="entry name" value="AA_TRANSFER_CLASS_1"/>
    <property type="match status" value="1"/>
</dbReference>
<protein>
    <recommendedName>
        <fullName evidence="6">Aminotransferase</fullName>
        <ecNumber evidence="6">2.6.1.-</ecNumber>
    </recommendedName>
</protein>
<accession>A0AA42LUD7</accession>
<evidence type="ECO:0000256" key="1">
    <source>
        <dbReference type="ARBA" id="ARBA00001933"/>
    </source>
</evidence>
<dbReference type="InterPro" id="IPR004838">
    <property type="entry name" value="NHTrfase_class1_PyrdxlP-BS"/>
</dbReference>
<proteinExistence type="inferred from homology"/>
<dbReference type="InterPro" id="IPR015421">
    <property type="entry name" value="PyrdxlP-dep_Trfase_major"/>
</dbReference>
<organism evidence="8 9">
    <name type="scientific">Achromobacter spanius</name>
    <dbReference type="NCBI Taxonomy" id="217203"/>
    <lineage>
        <taxon>Bacteria</taxon>
        <taxon>Pseudomonadati</taxon>
        <taxon>Pseudomonadota</taxon>
        <taxon>Betaproteobacteria</taxon>
        <taxon>Burkholderiales</taxon>
        <taxon>Alcaligenaceae</taxon>
        <taxon>Achromobacter</taxon>
    </lineage>
</organism>
<dbReference type="Proteomes" id="UP001161094">
    <property type="component" value="Unassembled WGS sequence"/>
</dbReference>
<evidence type="ECO:0000259" key="7">
    <source>
        <dbReference type="Pfam" id="PF00155"/>
    </source>
</evidence>